<reference evidence="6 7" key="1">
    <citation type="journal article" date="2007" name="Nature">
        <title>Evolution of genes and genomes on the Drosophila phylogeny.</title>
        <authorList>
            <consortium name="Drosophila 12 Genomes Consortium"/>
            <person name="Clark A.G."/>
            <person name="Eisen M.B."/>
            <person name="Smith D.R."/>
            <person name="Bergman C.M."/>
            <person name="Oliver B."/>
            <person name="Markow T.A."/>
            <person name="Kaufman T.C."/>
            <person name="Kellis M."/>
            <person name="Gelbart W."/>
            <person name="Iyer V.N."/>
            <person name="Pollard D.A."/>
            <person name="Sackton T.B."/>
            <person name="Larracuente A.M."/>
            <person name="Singh N.D."/>
            <person name="Abad J.P."/>
            <person name="Abt D.N."/>
            <person name="Adryan B."/>
            <person name="Aguade M."/>
            <person name="Akashi H."/>
            <person name="Anderson W.W."/>
            <person name="Aquadro C.F."/>
            <person name="Ardell D.H."/>
            <person name="Arguello R."/>
            <person name="Artieri C.G."/>
            <person name="Barbash D.A."/>
            <person name="Barker D."/>
            <person name="Barsanti P."/>
            <person name="Batterham P."/>
            <person name="Batzoglou S."/>
            <person name="Begun D."/>
            <person name="Bhutkar A."/>
            <person name="Blanco E."/>
            <person name="Bosak S.A."/>
            <person name="Bradley R.K."/>
            <person name="Brand A.D."/>
            <person name="Brent M.R."/>
            <person name="Brooks A.N."/>
            <person name="Brown R.H."/>
            <person name="Butlin R.K."/>
            <person name="Caggese C."/>
            <person name="Calvi B.R."/>
            <person name="Bernardo de Carvalho A."/>
            <person name="Caspi A."/>
            <person name="Castrezana S."/>
            <person name="Celniker S.E."/>
            <person name="Chang J.L."/>
            <person name="Chapple C."/>
            <person name="Chatterji S."/>
            <person name="Chinwalla A."/>
            <person name="Civetta A."/>
            <person name="Clifton S.W."/>
            <person name="Comeron J.M."/>
            <person name="Costello J.C."/>
            <person name="Coyne J.A."/>
            <person name="Daub J."/>
            <person name="David R.G."/>
            <person name="Delcher A.L."/>
            <person name="Delehaunty K."/>
            <person name="Do C.B."/>
            <person name="Ebling H."/>
            <person name="Edwards K."/>
            <person name="Eickbush T."/>
            <person name="Evans J.D."/>
            <person name="Filipski A."/>
            <person name="Findeiss S."/>
            <person name="Freyhult E."/>
            <person name="Fulton L."/>
            <person name="Fulton R."/>
            <person name="Garcia A.C."/>
            <person name="Gardiner A."/>
            <person name="Garfield D.A."/>
            <person name="Garvin B.E."/>
            <person name="Gibson G."/>
            <person name="Gilbert D."/>
            <person name="Gnerre S."/>
            <person name="Godfrey J."/>
            <person name="Good R."/>
            <person name="Gotea V."/>
            <person name="Gravely B."/>
            <person name="Greenberg A.J."/>
            <person name="Griffiths-Jones S."/>
            <person name="Gross S."/>
            <person name="Guigo R."/>
            <person name="Gustafson E.A."/>
            <person name="Haerty W."/>
            <person name="Hahn M.W."/>
            <person name="Halligan D.L."/>
            <person name="Halpern A.L."/>
            <person name="Halter G.M."/>
            <person name="Han M.V."/>
            <person name="Heger A."/>
            <person name="Hillier L."/>
            <person name="Hinrichs A.S."/>
            <person name="Holmes I."/>
            <person name="Hoskins R.A."/>
            <person name="Hubisz M.J."/>
            <person name="Hultmark D."/>
            <person name="Huntley M.A."/>
            <person name="Jaffe D.B."/>
            <person name="Jagadeeshan S."/>
            <person name="Jeck W.R."/>
            <person name="Johnson J."/>
            <person name="Jones C.D."/>
            <person name="Jordan W.C."/>
            <person name="Karpen G.H."/>
            <person name="Kataoka E."/>
            <person name="Keightley P.D."/>
            <person name="Kheradpour P."/>
            <person name="Kirkness E.F."/>
            <person name="Koerich L.B."/>
            <person name="Kristiansen K."/>
            <person name="Kudrna D."/>
            <person name="Kulathinal R.J."/>
            <person name="Kumar S."/>
            <person name="Kwok R."/>
            <person name="Lander E."/>
            <person name="Langley C.H."/>
            <person name="Lapoint R."/>
            <person name="Lazzaro B.P."/>
            <person name="Lee S.J."/>
            <person name="Levesque L."/>
            <person name="Li R."/>
            <person name="Lin C.F."/>
            <person name="Lin M.F."/>
            <person name="Lindblad-Toh K."/>
            <person name="Llopart A."/>
            <person name="Long M."/>
            <person name="Low L."/>
            <person name="Lozovsky E."/>
            <person name="Lu J."/>
            <person name="Luo M."/>
            <person name="Machado C.A."/>
            <person name="Makalowski W."/>
            <person name="Marzo M."/>
            <person name="Matsuda M."/>
            <person name="Matzkin L."/>
            <person name="McAllister B."/>
            <person name="McBride C.S."/>
            <person name="McKernan B."/>
            <person name="McKernan K."/>
            <person name="Mendez-Lago M."/>
            <person name="Minx P."/>
            <person name="Mollenhauer M.U."/>
            <person name="Montooth K."/>
            <person name="Mount S.M."/>
            <person name="Mu X."/>
            <person name="Myers E."/>
            <person name="Negre B."/>
            <person name="Newfeld S."/>
            <person name="Nielsen R."/>
            <person name="Noor M.A."/>
            <person name="O'Grady P."/>
            <person name="Pachter L."/>
            <person name="Papaceit M."/>
            <person name="Parisi M.J."/>
            <person name="Parisi M."/>
            <person name="Parts L."/>
            <person name="Pedersen J.S."/>
            <person name="Pesole G."/>
            <person name="Phillippy A.M."/>
            <person name="Ponting C.P."/>
            <person name="Pop M."/>
            <person name="Porcelli D."/>
            <person name="Powell J.R."/>
            <person name="Prohaska S."/>
            <person name="Pruitt K."/>
            <person name="Puig M."/>
            <person name="Quesneville H."/>
            <person name="Ram K.R."/>
            <person name="Rand D."/>
            <person name="Rasmussen M.D."/>
            <person name="Reed L.K."/>
            <person name="Reenan R."/>
            <person name="Reily A."/>
            <person name="Remington K.A."/>
            <person name="Rieger T.T."/>
            <person name="Ritchie M.G."/>
            <person name="Robin C."/>
            <person name="Rogers Y.H."/>
            <person name="Rohde C."/>
            <person name="Rozas J."/>
            <person name="Rubenfield M.J."/>
            <person name="Ruiz A."/>
            <person name="Russo S."/>
            <person name="Salzberg S.L."/>
            <person name="Sanchez-Gracia A."/>
            <person name="Saranga D.J."/>
            <person name="Sato H."/>
            <person name="Schaeffer S.W."/>
            <person name="Schatz M.C."/>
            <person name="Schlenke T."/>
            <person name="Schwartz R."/>
            <person name="Segarra C."/>
            <person name="Singh R.S."/>
            <person name="Sirot L."/>
            <person name="Sirota M."/>
            <person name="Sisneros N.B."/>
            <person name="Smith C.D."/>
            <person name="Smith T.F."/>
            <person name="Spieth J."/>
            <person name="Stage D.E."/>
            <person name="Stark A."/>
            <person name="Stephan W."/>
            <person name="Strausberg R.L."/>
            <person name="Strempel S."/>
            <person name="Sturgill D."/>
            <person name="Sutton G."/>
            <person name="Sutton G.G."/>
            <person name="Tao W."/>
            <person name="Teichmann S."/>
            <person name="Tobari Y.N."/>
            <person name="Tomimura Y."/>
            <person name="Tsolas J.M."/>
            <person name="Valente V.L."/>
            <person name="Venter E."/>
            <person name="Venter J.C."/>
            <person name="Vicario S."/>
            <person name="Vieira F.G."/>
            <person name="Vilella A.J."/>
            <person name="Villasante A."/>
            <person name="Walenz B."/>
            <person name="Wang J."/>
            <person name="Wasserman M."/>
            <person name="Watts T."/>
            <person name="Wilson D."/>
            <person name="Wilson R.K."/>
            <person name="Wing R.A."/>
            <person name="Wolfner M.F."/>
            <person name="Wong A."/>
            <person name="Wong G.K."/>
            <person name="Wu C.I."/>
            <person name="Wu G."/>
            <person name="Yamamoto D."/>
            <person name="Yang H.P."/>
            <person name="Yang S.P."/>
            <person name="Yorke J.A."/>
            <person name="Yoshida K."/>
            <person name="Zdobnov E."/>
            <person name="Zhang P."/>
            <person name="Zhang Y."/>
            <person name="Zimin A.V."/>
            <person name="Baldwin J."/>
            <person name="Abdouelleil A."/>
            <person name="Abdulkadir J."/>
            <person name="Abebe A."/>
            <person name="Abera B."/>
            <person name="Abreu J."/>
            <person name="Acer S.C."/>
            <person name="Aftuck L."/>
            <person name="Alexander A."/>
            <person name="An P."/>
            <person name="Anderson E."/>
            <person name="Anderson S."/>
            <person name="Arachi H."/>
            <person name="Azer M."/>
            <person name="Bachantsang P."/>
            <person name="Barry A."/>
            <person name="Bayul T."/>
            <person name="Berlin A."/>
            <person name="Bessette D."/>
            <person name="Bloom T."/>
            <person name="Blye J."/>
            <person name="Boguslavskiy L."/>
            <person name="Bonnet C."/>
            <person name="Boukhgalter B."/>
            <person name="Bourzgui I."/>
            <person name="Brown A."/>
            <person name="Cahill P."/>
            <person name="Channer S."/>
            <person name="Cheshatsang Y."/>
            <person name="Chuda L."/>
            <person name="Citroen M."/>
            <person name="Collymore A."/>
            <person name="Cooke P."/>
            <person name="Costello M."/>
            <person name="D'Aco K."/>
            <person name="Daza R."/>
            <person name="De Haan G."/>
            <person name="DeGray S."/>
            <person name="DeMaso C."/>
            <person name="Dhargay N."/>
            <person name="Dooley K."/>
            <person name="Dooley E."/>
            <person name="Doricent M."/>
            <person name="Dorje P."/>
            <person name="Dorjee K."/>
            <person name="Dupes A."/>
            <person name="Elong R."/>
            <person name="Falk J."/>
            <person name="Farina A."/>
            <person name="Faro S."/>
            <person name="Ferguson D."/>
            <person name="Fisher S."/>
            <person name="Foley C.D."/>
            <person name="Franke A."/>
            <person name="Friedrich D."/>
            <person name="Gadbois L."/>
            <person name="Gearin G."/>
            <person name="Gearin C.R."/>
            <person name="Giannoukos G."/>
            <person name="Goode T."/>
            <person name="Graham J."/>
            <person name="Grandbois E."/>
            <person name="Grewal S."/>
            <person name="Gyaltsen K."/>
            <person name="Hafez N."/>
            <person name="Hagos B."/>
            <person name="Hall J."/>
            <person name="Henson C."/>
            <person name="Hollinger A."/>
            <person name="Honan T."/>
            <person name="Huard M.D."/>
            <person name="Hughes L."/>
            <person name="Hurhula B."/>
            <person name="Husby M.E."/>
            <person name="Kamat A."/>
            <person name="Kanga B."/>
            <person name="Kashin S."/>
            <person name="Khazanovich D."/>
            <person name="Kisner P."/>
            <person name="Lance K."/>
            <person name="Lara M."/>
            <person name="Lee W."/>
            <person name="Lennon N."/>
            <person name="Letendre F."/>
            <person name="LeVine R."/>
            <person name="Lipovsky A."/>
            <person name="Liu X."/>
            <person name="Liu J."/>
            <person name="Liu S."/>
            <person name="Lokyitsang T."/>
            <person name="Lokyitsang Y."/>
            <person name="Lubonja R."/>
            <person name="Lui A."/>
            <person name="MacDonald P."/>
            <person name="Magnisalis V."/>
            <person name="Maru K."/>
            <person name="Matthews C."/>
            <person name="McCusker W."/>
            <person name="McDonough S."/>
            <person name="Mehta T."/>
            <person name="Meldrim J."/>
            <person name="Meneus L."/>
            <person name="Mihai O."/>
            <person name="Mihalev A."/>
            <person name="Mihova T."/>
            <person name="Mittelman R."/>
            <person name="Mlenga V."/>
            <person name="Montmayeur A."/>
            <person name="Mulrain L."/>
            <person name="Navidi A."/>
            <person name="Naylor J."/>
            <person name="Negash T."/>
            <person name="Nguyen T."/>
            <person name="Nguyen N."/>
            <person name="Nicol R."/>
            <person name="Norbu C."/>
            <person name="Norbu N."/>
            <person name="Novod N."/>
            <person name="O'Neill B."/>
            <person name="Osman S."/>
            <person name="Markiewicz E."/>
            <person name="Oyono O.L."/>
            <person name="Patti C."/>
            <person name="Phunkhang P."/>
            <person name="Pierre F."/>
            <person name="Priest M."/>
            <person name="Raghuraman S."/>
            <person name="Rege F."/>
            <person name="Reyes R."/>
            <person name="Rise C."/>
            <person name="Rogov P."/>
            <person name="Ross K."/>
            <person name="Ryan E."/>
            <person name="Settipalli S."/>
            <person name="Shea T."/>
            <person name="Sherpa N."/>
            <person name="Shi L."/>
            <person name="Shih D."/>
            <person name="Sparrow T."/>
            <person name="Spaulding J."/>
            <person name="Stalker J."/>
            <person name="Stange-Thomann N."/>
            <person name="Stavropoulos S."/>
            <person name="Stone C."/>
            <person name="Strader C."/>
            <person name="Tesfaye S."/>
            <person name="Thomson T."/>
            <person name="Thoulutsang Y."/>
            <person name="Thoulutsang D."/>
            <person name="Topham K."/>
            <person name="Topping I."/>
            <person name="Tsamla T."/>
            <person name="Vassiliev H."/>
            <person name="Vo A."/>
            <person name="Wangchuk T."/>
            <person name="Wangdi T."/>
            <person name="Weiand M."/>
            <person name="Wilkinson J."/>
            <person name="Wilson A."/>
            <person name="Yadav S."/>
            <person name="Young G."/>
            <person name="Yu Q."/>
            <person name="Zembek L."/>
            <person name="Zhong D."/>
            <person name="Zimmer A."/>
            <person name="Zwirko Z."/>
            <person name="Jaffe D.B."/>
            <person name="Alvarez P."/>
            <person name="Brockman W."/>
            <person name="Butler J."/>
            <person name="Chin C."/>
            <person name="Gnerre S."/>
            <person name="Grabherr M."/>
            <person name="Kleber M."/>
            <person name="Mauceli E."/>
            <person name="MacCallum I."/>
        </authorList>
    </citation>
    <scope>NUCLEOTIDE SEQUENCE [LARGE SCALE GENOMIC DNA]</scope>
    <source>
        <strain evidence="7">white501</strain>
    </source>
</reference>
<dbReference type="EMBL" id="CM000362">
    <property type="protein sequence ID" value="EDX08391.1"/>
    <property type="molecule type" value="Genomic_DNA"/>
</dbReference>
<evidence type="ECO:0000313" key="7">
    <source>
        <dbReference type="Proteomes" id="UP000000304"/>
    </source>
</evidence>
<name>B4QIR3_DROSI</name>
<organism evidence="6 7">
    <name type="scientific">Drosophila simulans</name>
    <name type="common">Fruit fly</name>
    <dbReference type="NCBI Taxonomy" id="7240"/>
    <lineage>
        <taxon>Eukaryota</taxon>
        <taxon>Metazoa</taxon>
        <taxon>Ecdysozoa</taxon>
        <taxon>Arthropoda</taxon>
        <taxon>Hexapoda</taxon>
        <taxon>Insecta</taxon>
        <taxon>Pterygota</taxon>
        <taxon>Neoptera</taxon>
        <taxon>Endopterygota</taxon>
        <taxon>Diptera</taxon>
        <taxon>Brachycera</taxon>
        <taxon>Muscomorpha</taxon>
        <taxon>Ephydroidea</taxon>
        <taxon>Drosophilidae</taxon>
        <taxon>Drosophila</taxon>
        <taxon>Sophophora</taxon>
    </lineage>
</organism>
<dbReference type="PANTHER" id="PTHR19877">
    <property type="entry name" value="EUKARYOTIC TRANSLATION INITIATION FACTOR 3 SUBUNIT I"/>
    <property type="match status" value="1"/>
</dbReference>
<dbReference type="Bgee" id="FBgn0196348">
    <property type="expression patterns" value="Expressed in embryo and 3 other cell types or tissues"/>
</dbReference>
<dbReference type="InterPro" id="IPR001680">
    <property type="entry name" value="WD40_rpt"/>
</dbReference>
<sequence length="78" mass="8648">MYKFDYITGNEIESFKGHFGPVHSVKFSPDGELYASGSEDGTLRLWQTTVGKTYGLWKCTEPADLGNSISSPREVQAN</sequence>
<evidence type="ECO:0000256" key="1">
    <source>
        <dbReference type="ARBA" id="ARBA00022574"/>
    </source>
</evidence>
<dbReference type="SMR" id="B4QIR3"/>
<dbReference type="SMART" id="SM00320">
    <property type="entry name" value="WD40"/>
    <property type="match status" value="1"/>
</dbReference>
<dbReference type="Proteomes" id="UP000000304">
    <property type="component" value="Chromosome 2R"/>
</dbReference>
<evidence type="ECO:0000256" key="4">
    <source>
        <dbReference type="ARBA" id="ARBA00040390"/>
    </source>
</evidence>
<dbReference type="SUPFAM" id="SSF50998">
    <property type="entry name" value="Quinoprotein alcohol dehydrogenase-like"/>
    <property type="match status" value="1"/>
</dbReference>
<dbReference type="PROSITE" id="PS50294">
    <property type="entry name" value="WD_REPEATS_REGION"/>
    <property type="match status" value="1"/>
</dbReference>
<keyword evidence="2" id="KW-0677">Repeat</keyword>
<dbReference type="PANTHER" id="PTHR19877:SF13">
    <property type="entry name" value="SERINE-THREONINE KINASE RECEPTOR-ASSOCIATED PROTEIN"/>
    <property type="match status" value="1"/>
</dbReference>
<dbReference type="STRING" id="7240.B4QIR3"/>
<proteinExistence type="inferred from homology"/>
<keyword evidence="1 5" id="KW-0853">WD repeat</keyword>
<dbReference type="InterPro" id="IPR015943">
    <property type="entry name" value="WD40/YVTN_repeat-like_dom_sf"/>
</dbReference>
<dbReference type="InterPro" id="IPR011047">
    <property type="entry name" value="Quinoprotein_ADH-like_sf"/>
</dbReference>
<comment type="similarity">
    <text evidence="3">Belongs to the WD repeat STRAP family.</text>
</comment>
<evidence type="ECO:0000256" key="5">
    <source>
        <dbReference type="PROSITE-ProRule" id="PRU00221"/>
    </source>
</evidence>
<dbReference type="Pfam" id="PF00400">
    <property type="entry name" value="WD40"/>
    <property type="match status" value="1"/>
</dbReference>
<feature type="repeat" description="WD" evidence="5">
    <location>
        <begin position="15"/>
        <end position="56"/>
    </location>
</feature>
<keyword evidence="7" id="KW-1185">Reference proteome</keyword>
<evidence type="ECO:0000256" key="2">
    <source>
        <dbReference type="ARBA" id="ARBA00022737"/>
    </source>
</evidence>
<gene>
    <name evidence="6" type="primary">Dsim\GD25036</name>
    <name evidence="6" type="ORF">Dsim_GD25036</name>
</gene>
<dbReference type="OrthoDB" id="200206at2759"/>
<dbReference type="PROSITE" id="PS50082">
    <property type="entry name" value="WD_REPEATS_2"/>
    <property type="match status" value="1"/>
</dbReference>
<dbReference type="Gene3D" id="2.130.10.10">
    <property type="entry name" value="YVTN repeat-like/Quinoprotein amine dehydrogenase"/>
    <property type="match status" value="1"/>
</dbReference>
<evidence type="ECO:0000313" key="6">
    <source>
        <dbReference type="EMBL" id="EDX08391.1"/>
    </source>
</evidence>
<accession>B4QIR3</accession>
<dbReference type="HOGENOM" id="CLU_2624664_0_0_1"/>
<evidence type="ECO:0000256" key="3">
    <source>
        <dbReference type="ARBA" id="ARBA00038394"/>
    </source>
</evidence>
<dbReference type="AlphaFoldDB" id="B4QIR3"/>
<dbReference type="GO" id="GO:0000387">
    <property type="term" value="P:spliceosomal snRNP assembly"/>
    <property type="evidence" value="ECO:0007669"/>
    <property type="project" value="TreeGrafter"/>
</dbReference>
<dbReference type="GO" id="GO:0032797">
    <property type="term" value="C:SMN complex"/>
    <property type="evidence" value="ECO:0007669"/>
    <property type="project" value="TreeGrafter"/>
</dbReference>
<dbReference type="GO" id="GO:0003723">
    <property type="term" value="F:RNA binding"/>
    <property type="evidence" value="ECO:0007669"/>
    <property type="project" value="TreeGrafter"/>
</dbReference>
<protein>
    <recommendedName>
        <fullName evidence="4">Serine-threonine kinase receptor-associated protein</fullName>
    </recommendedName>
</protein>